<dbReference type="Gene3D" id="3.10.50.10">
    <property type="match status" value="1"/>
</dbReference>
<dbReference type="GO" id="GO:0005576">
    <property type="term" value="C:extracellular region"/>
    <property type="evidence" value="ECO:0007669"/>
    <property type="project" value="TreeGrafter"/>
</dbReference>
<reference evidence="2" key="1">
    <citation type="submission" date="2020-07" db="EMBL/GenBank/DDBJ databases">
        <title>The High-quality genome of the commercially important snow crab, Chionoecetes opilio.</title>
        <authorList>
            <person name="Jeong J.-H."/>
            <person name="Ryu S."/>
        </authorList>
    </citation>
    <scope>NUCLEOTIDE SEQUENCE</scope>
    <source>
        <strain evidence="2">MADBK_172401_WGS</strain>
        <tissue evidence="2">Digestive gland</tissue>
    </source>
</reference>
<dbReference type="Pfam" id="PF00704">
    <property type="entry name" value="Glyco_hydro_18"/>
    <property type="match status" value="1"/>
</dbReference>
<dbReference type="PANTHER" id="PTHR11177:SF360">
    <property type="entry name" value="CHITINASE 4-RELATED"/>
    <property type="match status" value="1"/>
</dbReference>
<keyword evidence="3" id="KW-1185">Reference proteome</keyword>
<dbReference type="GO" id="GO:0006032">
    <property type="term" value="P:chitin catabolic process"/>
    <property type="evidence" value="ECO:0007669"/>
    <property type="project" value="TreeGrafter"/>
</dbReference>
<dbReference type="GO" id="GO:0005975">
    <property type="term" value="P:carbohydrate metabolic process"/>
    <property type="evidence" value="ECO:0007669"/>
    <property type="project" value="InterPro"/>
</dbReference>
<name>A0A8J4Y906_CHIOP</name>
<dbReference type="OrthoDB" id="73875at2759"/>
<dbReference type="SUPFAM" id="SSF51445">
    <property type="entry name" value="(Trans)glycosidases"/>
    <property type="match status" value="1"/>
</dbReference>
<dbReference type="SUPFAM" id="SSF54556">
    <property type="entry name" value="Chitinase insertion domain"/>
    <property type="match status" value="1"/>
</dbReference>
<evidence type="ECO:0000259" key="1">
    <source>
        <dbReference type="PROSITE" id="PS51910"/>
    </source>
</evidence>
<dbReference type="AlphaFoldDB" id="A0A8J4Y906"/>
<dbReference type="InterPro" id="IPR011583">
    <property type="entry name" value="Chitinase_II/V-like_cat"/>
</dbReference>
<feature type="domain" description="GH18" evidence="1">
    <location>
        <begin position="9"/>
        <end position="383"/>
    </location>
</feature>
<dbReference type="Gene3D" id="3.20.20.80">
    <property type="entry name" value="Glycosidases"/>
    <property type="match status" value="1"/>
</dbReference>
<proteinExistence type="predicted"/>
<accession>A0A8J4Y906</accession>
<dbReference type="EMBL" id="JACEEZ010008959">
    <property type="protein sequence ID" value="KAG0722877.1"/>
    <property type="molecule type" value="Genomic_DNA"/>
</dbReference>
<dbReference type="GO" id="GO:0008061">
    <property type="term" value="F:chitin binding"/>
    <property type="evidence" value="ECO:0007669"/>
    <property type="project" value="InterPro"/>
</dbReference>
<dbReference type="GO" id="GO:0004568">
    <property type="term" value="F:chitinase activity"/>
    <property type="evidence" value="ECO:0007669"/>
    <property type="project" value="TreeGrafter"/>
</dbReference>
<evidence type="ECO:0000313" key="3">
    <source>
        <dbReference type="Proteomes" id="UP000770661"/>
    </source>
</evidence>
<comment type="caution">
    <text evidence="2">The sequence shown here is derived from an EMBL/GenBank/DDBJ whole genome shotgun (WGS) entry which is preliminary data.</text>
</comment>
<dbReference type="Proteomes" id="UP000770661">
    <property type="component" value="Unassembled WGS sequence"/>
</dbReference>
<dbReference type="PANTHER" id="PTHR11177">
    <property type="entry name" value="CHITINASE"/>
    <property type="match status" value="1"/>
</dbReference>
<dbReference type="InterPro" id="IPR050314">
    <property type="entry name" value="Glycosyl_Hydrlase_18"/>
</dbReference>
<dbReference type="InterPro" id="IPR017853">
    <property type="entry name" value="GH"/>
</dbReference>
<dbReference type="InterPro" id="IPR029070">
    <property type="entry name" value="Chitinase_insertion_sf"/>
</dbReference>
<gene>
    <name evidence="2" type="primary">Cht2</name>
    <name evidence="2" type="ORF">GWK47_005798</name>
</gene>
<sequence length="386" mass="42988">MTWVSLTEGVVMCYYESWAVYRPSYGRVTVSDLDPDLCTHYVYAYAGLDTNFRIKTLDPWGDLCEGGGLCGYDKFTGMKAHNPNLTTLLSVGGWNEGSATYSQMAASSANRAVFIYTALDLLHRHNFDGLDLAWAYPTQNGGAWEDKENLVILLKEMREALNPDGMVLTLSMPPNEAIVNQGYDIPGIVEHVDFVSVTTYNYHGSWDHYTHHHAGLYAFAEDTGDNLNLNVDASVTHLLEKSGMPPAQLVMGVATYGRCWTLNSADEQHGYYAPAFLPGDAGPWTGEKGFMAYAEICKKQQDEMWTVAVEFGCNEPFTYHMPSNRIWCSYDDQKSVAIKAQYAAEKGLAGVMVWSINDDDAHGVCHDRKFDLTWTMAETFNAATNN</sequence>
<dbReference type="PROSITE" id="PS51910">
    <property type="entry name" value="GH18_2"/>
    <property type="match status" value="1"/>
</dbReference>
<evidence type="ECO:0000313" key="2">
    <source>
        <dbReference type="EMBL" id="KAG0722877.1"/>
    </source>
</evidence>
<protein>
    <submittedName>
        <fullName evidence="2">Putative chitinase 2</fullName>
    </submittedName>
</protein>
<dbReference type="InterPro" id="IPR001223">
    <property type="entry name" value="Glyco_hydro18_cat"/>
</dbReference>
<dbReference type="SMART" id="SM00636">
    <property type="entry name" value="Glyco_18"/>
    <property type="match status" value="1"/>
</dbReference>
<organism evidence="2 3">
    <name type="scientific">Chionoecetes opilio</name>
    <name type="common">Atlantic snow crab</name>
    <name type="synonym">Cancer opilio</name>
    <dbReference type="NCBI Taxonomy" id="41210"/>
    <lineage>
        <taxon>Eukaryota</taxon>
        <taxon>Metazoa</taxon>
        <taxon>Ecdysozoa</taxon>
        <taxon>Arthropoda</taxon>
        <taxon>Crustacea</taxon>
        <taxon>Multicrustacea</taxon>
        <taxon>Malacostraca</taxon>
        <taxon>Eumalacostraca</taxon>
        <taxon>Eucarida</taxon>
        <taxon>Decapoda</taxon>
        <taxon>Pleocyemata</taxon>
        <taxon>Brachyura</taxon>
        <taxon>Eubrachyura</taxon>
        <taxon>Majoidea</taxon>
        <taxon>Majidae</taxon>
        <taxon>Chionoecetes</taxon>
    </lineage>
</organism>